<dbReference type="CDD" id="cd00383">
    <property type="entry name" value="trans_reg_C"/>
    <property type="match status" value="1"/>
</dbReference>
<sequence length="308" mass="34164">MTSDCIINNWLLDIASASLIHQESGEQRRLGEYQLKLLVVLIQHAGQILSREELNQLVWERRVIGSNSLPNAIHALRVALEDDGKQQLIIKTVPKKGYILEAEFCQFQRRINEDEDEESDAQLLSFTPPPIAAAPAEPMVIDEPSHSPAASVPPLTAAPAAKSRNHWKVLFSLTLVIFLAVAVMVLRSVNQAKPHFAPVAIEGASQIRLLRLANTPRDTSTNEVDMPALLGSTLRQLNAPLQQRNVRMDIYYSATANVLNLTLNLSSSCAHEQLVMTVFNAVEKPQVLRELVIEEMGRKLNEMATCNA</sequence>
<dbReference type="RefSeq" id="WP_180822482.1">
    <property type="nucleotide sequence ID" value="NZ_JACAWY010000001.1"/>
</dbReference>
<keyword evidence="3" id="KW-1133">Transmembrane helix</keyword>
<evidence type="ECO:0000256" key="1">
    <source>
        <dbReference type="ARBA" id="ARBA00023125"/>
    </source>
</evidence>
<evidence type="ECO:0000313" key="6">
    <source>
        <dbReference type="Proteomes" id="UP001362100"/>
    </source>
</evidence>
<proteinExistence type="predicted"/>
<feature type="domain" description="OmpR/PhoB-type" evidence="4">
    <location>
        <begin position="2"/>
        <end position="102"/>
    </location>
</feature>
<gene>
    <name evidence="5" type="ORF">WH298_06330</name>
</gene>
<protein>
    <submittedName>
        <fullName evidence="5">Transcriptional regulator</fullName>
    </submittedName>
</protein>
<dbReference type="SMART" id="SM00862">
    <property type="entry name" value="Trans_reg_C"/>
    <property type="match status" value="1"/>
</dbReference>
<dbReference type="Gene3D" id="1.10.10.10">
    <property type="entry name" value="Winged helix-like DNA-binding domain superfamily/Winged helix DNA-binding domain"/>
    <property type="match status" value="1"/>
</dbReference>
<evidence type="ECO:0000256" key="3">
    <source>
        <dbReference type="SAM" id="Phobius"/>
    </source>
</evidence>
<evidence type="ECO:0000259" key="4">
    <source>
        <dbReference type="PROSITE" id="PS51755"/>
    </source>
</evidence>
<reference evidence="5 6" key="1">
    <citation type="submission" date="2023-12" db="EMBL/GenBank/DDBJ databases">
        <title>Gut-associated functions are favored during microbiome assembly across C. elegans life.</title>
        <authorList>
            <person name="Zimmermann J."/>
        </authorList>
    </citation>
    <scope>NUCLEOTIDE SEQUENCE [LARGE SCALE GENOMIC DNA]</scope>
    <source>
        <strain evidence="5 6">BIGb0393</strain>
    </source>
</reference>
<dbReference type="InterPro" id="IPR036388">
    <property type="entry name" value="WH-like_DNA-bd_sf"/>
</dbReference>
<dbReference type="EMBL" id="JBBGZW010000001">
    <property type="protein sequence ID" value="MEJ5044827.1"/>
    <property type="molecule type" value="Genomic_DNA"/>
</dbReference>
<organism evidence="5 6">
    <name type="scientific">Pantoea nemavictus</name>
    <dbReference type="NCBI Taxonomy" id="2726955"/>
    <lineage>
        <taxon>Bacteria</taxon>
        <taxon>Pseudomonadati</taxon>
        <taxon>Pseudomonadota</taxon>
        <taxon>Gammaproteobacteria</taxon>
        <taxon>Enterobacterales</taxon>
        <taxon>Erwiniaceae</taxon>
        <taxon>Pantoea</taxon>
    </lineage>
</organism>
<dbReference type="InterPro" id="IPR001867">
    <property type="entry name" value="OmpR/PhoB-type_DNA-bd"/>
</dbReference>
<feature type="transmembrane region" description="Helical" evidence="3">
    <location>
        <begin position="169"/>
        <end position="189"/>
    </location>
</feature>
<name>A0ABU8PQN8_9GAMM</name>
<keyword evidence="3" id="KW-0472">Membrane</keyword>
<accession>A0ABU8PQN8</accession>
<evidence type="ECO:0000256" key="2">
    <source>
        <dbReference type="PROSITE-ProRule" id="PRU01091"/>
    </source>
</evidence>
<dbReference type="InterPro" id="IPR016032">
    <property type="entry name" value="Sig_transdc_resp-reg_C-effctor"/>
</dbReference>
<dbReference type="SUPFAM" id="SSF46894">
    <property type="entry name" value="C-terminal effector domain of the bipartite response regulators"/>
    <property type="match status" value="1"/>
</dbReference>
<dbReference type="Proteomes" id="UP001362100">
    <property type="component" value="Unassembled WGS sequence"/>
</dbReference>
<keyword evidence="6" id="KW-1185">Reference proteome</keyword>
<evidence type="ECO:0000313" key="5">
    <source>
        <dbReference type="EMBL" id="MEJ5044827.1"/>
    </source>
</evidence>
<dbReference type="Pfam" id="PF00486">
    <property type="entry name" value="Trans_reg_C"/>
    <property type="match status" value="1"/>
</dbReference>
<dbReference type="PROSITE" id="PS51755">
    <property type="entry name" value="OMPR_PHOB"/>
    <property type="match status" value="1"/>
</dbReference>
<feature type="DNA-binding region" description="OmpR/PhoB-type" evidence="2">
    <location>
        <begin position="2"/>
        <end position="102"/>
    </location>
</feature>
<keyword evidence="3" id="KW-0812">Transmembrane</keyword>
<keyword evidence="1 2" id="KW-0238">DNA-binding</keyword>
<comment type="caution">
    <text evidence="5">The sequence shown here is derived from an EMBL/GenBank/DDBJ whole genome shotgun (WGS) entry which is preliminary data.</text>
</comment>